<dbReference type="PANTHER" id="PTHR43833:SF9">
    <property type="entry name" value="POTASSIUM CHANNEL PROTEIN YUGO-RELATED"/>
    <property type="match status" value="1"/>
</dbReference>
<dbReference type="Pfam" id="PF07885">
    <property type="entry name" value="Ion_trans_2"/>
    <property type="match status" value="1"/>
</dbReference>
<keyword evidence="2" id="KW-0472">Membrane</keyword>
<dbReference type="Gene3D" id="1.10.287.70">
    <property type="match status" value="1"/>
</dbReference>
<dbReference type="OrthoDB" id="9781411at2"/>
<feature type="domain" description="RCK N-terminal" evidence="3">
    <location>
        <begin position="109"/>
        <end position="226"/>
    </location>
</feature>
<dbReference type="EMBL" id="CYHA01000002">
    <property type="protein sequence ID" value="CUA82500.1"/>
    <property type="molecule type" value="Genomic_DNA"/>
</dbReference>
<dbReference type="AlphaFoldDB" id="A0A0K6GVB1"/>
<dbReference type="SUPFAM" id="SSF51735">
    <property type="entry name" value="NAD(P)-binding Rossmann-fold domains"/>
    <property type="match status" value="1"/>
</dbReference>
<dbReference type="PROSITE" id="PS51201">
    <property type="entry name" value="RCK_N"/>
    <property type="match status" value="1"/>
</dbReference>
<keyword evidence="2" id="KW-1133">Transmembrane helix</keyword>
<feature type="transmembrane region" description="Helical" evidence="2">
    <location>
        <begin position="63"/>
        <end position="88"/>
    </location>
</feature>
<accession>A0A0K6GVB1</accession>
<sequence>MGNAFARKLLFLLSLLLAALVAGTVGYMLIEGWPLFDSLYMTVITLATIGYGETHPLSDEGRLFTIAMVVFGTGVVGYGLSSLTLMLFQGDLPIYLKRRKMEKLIARLEGHIIICGLSRTGQYTLDELLRSGLDVVVLEKTESQAITLEGRDIPYIIGDATQDENLQAAGVDKARALITCLSSDAENAFVVVTAKNLNRTLMVVSKAETENSRRKLLAVGADKVVIPSHLGGQNMANMVIRPETLHFFERLHQHYPHAFQAEVQPVDAFWQGRTLGEYLSVQEGRVTVLALELPGGEVDFNPAPSTLLQPGSAIMLIRTVL</sequence>
<dbReference type="GO" id="GO:0006813">
    <property type="term" value="P:potassium ion transport"/>
    <property type="evidence" value="ECO:0007669"/>
    <property type="project" value="InterPro"/>
</dbReference>
<dbReference type="Proteomes" id="UP000243535">
    <property type="component" value="Unassembled WGS sequence"/>
</dbReference>
<reference evidence="5" key="1">
    <citation type="submission" date="2015-08" db="EMBL/GenBank/DDBJ databases">
        <authorList>
            <person name="Varghese N."/>
        </authorList>
    </citation>
    <scope>NUCLEOTIDE SEQUENCE [LARGE SCALE GENOMIC DNA]</scope>
    <source>
        <strain evidence="5">DSM 17901</strain>
    </source>
</reference>
<evidence type="ECO:0000256" key="1">
    <source>
        <dbReference type="ARBA" id="ARBA00004651"/>
    </source>
</evidence>
<dbReference type="SUPFAM" id="SSF81324">
    <property type="entry name" value="Voltage-gated potassium channels"/>
    <property type="match status" value="1"/>
</dbReference>
<keyword evidence="5" id="KW-1185">Reference proteome</keyword>
<dbReference type="Gene3D" id="3.40.50.720">
    <property type="entry name" value="NAD(P)-binding Rossmann-like Domain"/>
    <property type="match status" value="1"/>
</dbReference>
<comment type="subcellular location">
    <subcellularLocation>
        <location evidence="1">Cell membrane</location>
        <topology evidence="1">Multi-pass membrane protein</topology>
    </subcellularLocation>
</comment>
<dbReference type="InterPro" id="IPR003148">
    <property type="entry name" value="RCK_N"/>
</dbReference>
<dbReference type="Pfam" id="PF02254">
    <property type="entry name" value="TrkA_N"/>
    <property type="match status" value="1"/>
</dbReference>
<dbReference type="STRING" id="375574.GCA_001418035_01099"/>
<evidence type="ECO:0000256" key="2">
    <source>
        <dbReference type="SAM" id="Phobius"/>
    </source>
</evidence>
<dbReference type="RefSeq" id="WP_054287101.1">
    <property type="nucleotide sequence ID" value="NZ_CYHA01000002.1"/>
</dbReference>
<organism evidence="4 5">
    <name type="scientific">Gulbenkiania indica</name>
    <dbReference type="NCBI Taxonomy" id="375574"/>
    <lineage>
        <taxon>Bacteria</taxon>
        <taxon>Pseudomonadati</taxon>
        <taxon>Pseudomonadota</taxon>
        <taxon>Betaproteobacteria</taxon>
        <taxon>Neisseriales</taxon>
        <taxon>Chromobacteriaceae</taxon>
        <taxon>Gulbenkiania</taxon>
    </lineage>
</organism>
<protein>
    <submittedName>
        <fullName evidence="4">Trk K+ transport system, NAD-binding component</fullName>
    </submittedName>
</protein>
<evidence type="ECO:0000259" key="3">
    <source>
        <dbReference type="PROSITE" id="PS51201"/>
    </source>
</evidence>
<dbReference type="GO" id="GO:0005886">
    <property type="term" value="C:plasma membrane"/>
    <property type="evidence" value="ECO:0007669"/>
    <property type="project" value="UniProtKB-SubCell"/>
</dbReference>
<evidence type="ECO:0000313" key="5">
    <source>
        <dbReference type="Proteomes" id="UP000243535"/>
    </source>
</evidence>
<dbReference type="InterPro" id="IPR013099">
    <property type="entry name" value="K_chnl_dom"/>
</dbReference>
<evidence type="ECO:0000313" key="4">
    <source>
        <dbReference type="EMBL" id="CUA82500.1"/>
    </source>
</evidence>
<name>A0A0K6GVB1_9NEIS</name>
<dbReference type="PANTHER" id="PTHR43833">
    <property type="entry name" value="POTASSIUM CHANNEL PROTEIN 2-RELATED-RELATED"/>
    <property type="match status" value="1"/>
</dbReference>
<dbReference type="InterPro" id="IPR036291">
    <property type="entry name" value="NAD(P)-bd_dom_sf"/>
</dbReference>
<proteinExistence type="predicted"/>
<gene>
    <name evidence="4" type="ORF">Ga0061063_1307</name>
</gene>
<keyword evidence="2" id="KW-0812">Transmembrane</keyword>
<dbReference type="InterPro" id="IPR050721">
    <property type="entry name" value="Trk_Ktr_HKT_K-transport"/>
</dbReference>